<accession>A0ABS7KWZ5</accession>
<feature type="domain" description="HIT" evidence="2">
    <location>
        <begin position="7"/>
        <end position="112"/>
    </location>
</feature>
<evidence type="ECO:0000313" key="3">
    <source>
        <dbReference type="EMBL" id="MBY0755320.1"/>
    </source>
</evidence>
<dbReference type="PANTHER" id="PTHR46648">
    <property type="entry name" value="HIT FAMILY PROTEIN 1"/>
    <property type="match status" value="1"/>
</dbReference>
<gene>
    <name evidence="3" type="ORF">K5V21_07605</name>
</gene>
<feature type="short sequence motif" description="Histidine triad motif" evidence="1">
    <location>
        <begin position="97"/>
        <end position="101"/>
    </location>
</feature>
<proteinExistence type="predicted"/>
<protein>
    <submittedName>
        <fullName evidence="3">HIT family protein</fullName>
    </submittedName>
</protein>
<keyword evidence="4" id="KW-1185">Reference proteome</keyword>
<dbReference type="EMBL" id="JAIKTU010000005">
    <property type="protein sequence ID" value="MBY0755320.1"/>
    <property type="molecule type" value="Genomic_DNA"/>
</dbReference>
<comment type="caution">
    <text evidence="3">The sequence shown here is derived from an EMBL/GenBank/DDBJ whole genome shotgun (WGS) entry which is preliminary data.</text>
</comment>
<dbReference type="Gene3D" id="3.30.428.10">
    <property type="entry name" value="HIT-like"/>
    <property type="match status" value="1"/>
</dbReference>
<sequence length="143" mass="16509">MKISSCLGCKLSHKQLPVYVVYEDEYVICILDHSPFNKGHTLILTKHHFFDLNEFDVETSNAIMNASILISKAIKLAYNPDGITICQNGGIFNDLTHYHMHVIPRYRDQCFSNFYLDDEINIKDQKTNLKEVMVDIIDVLKTI</sequence>
<dbReference type="RefSeq" id="WP_221860501.1">
    <property type="nucleotide sequence ID" value="NZ_JAIKTU010000005.1"/>
</dbReference>
<dbReference type="Proteomes" id="UP001299068">
    <property type="component" value="Unassembled WGS sequence"/>
</dbReference>
<dbReference type="InterPro" id="IPR011146">
    <property type="entry name" value="HIT-like"/>
</dbReference>
<evidence type="ECO:0000256" key="1">
    <source>
        <dbReference type="PROSITE-ProRule" id="PRU00464"/>
    </source>
</evidence>
<evidence type="ECO:0000259" key="2">
    <source>
        <dbReference type="PROSITE" id="PS51084"/>
    </source>
</evidence>
<name>A0ABS7KWZ5_CLOSR</name>
<reference evidence="3 4" key="1">
    <citation type="journal article" date="2021" name="Cell Host Microbe">
        <title>in vivo commensal control of Clostridioides difficile virulence.</title>
        <authorList>
            <person name="Girinathan B.P."/>
            <person name="Dibenedetto N."/>
            <person name="Worley J.N."/>
            <person name="Peltier J."/>
            <person name="Arrieta-Ortiz M.L."/>
            <person name="Rupa Christinal Immanuel S."/>
            <person name="Lavin R."/>
            <person name="Delaney M.L."/>
            <person name="Cummins C."/>
            <person name="Hoffmann M."/>
            <person name="Luo Y."/>
            <person name="Gonzalez-Escalona N."/>
            <person name="Allard M."/>
            <person name="Onderdonk A.B."/>
            <person name="Gerber G.K."/>
            <person name="Sonenshein A.L."/>
            <person name="Baliga N."/>
            <person name="Dupuy B."/>
            <person name="Bry L."/>
        </authorList>
    </citation>
    <scope>NUCLEOTIDE SEQUENCE [LARGE SCALE GENOMIC DNA]</scope>
    <source>
        <strain evidence="3 4">DSM 599</strain>
    </source>
</reference>
<dbReference type="PROSITE" id="PS51084">
    <property type="entry name" value="HIT_2"/>
    <property type="match status" value="1"/>
</dbReference>
<organism evidence="3 4">
    <name type="scientific">Clostridium sardiniense</name>
    <name type="common">Clostridium absonum</name>
    <dbReference type="NCBI Taxonomy" id="29369"/>
    <lineage>
        <taxon>Bacteria</taxon>
        <taxon>Bacillati</taxon>
        <taxon>Bacillota</taxon>
        <taxon>Clostridia</taxon>
        <taxon>Eubacteriales</taxon>
        <taxon>Clostridiaceae</taxon>
        <taxon>Clostridium</taxon>
    </lineage>
</organism>
<evidence type="ECO:0000313" key="4">
    <source>
        <dbReference type="Proteomes" id="UP001299068"/>
    </source>
</evidence>
<dbReference type="Pfam" id="PF01230">
    <property type="entry name" value="HIT"/>
    <property type="match status" value="1"/>
</dbReference>
<dbReference type="InterPro" id="IPR001310">
    <property type="entry name" value="Histidine_triad_HIT"/>
</dbReference>
<dbReference type="PRINTS" id="PR00332">
    <property type="entry name" value="HISTRIAD"/>
</dbReference>
<dbReference type="PANTHER" id="PTHR46648:SF1">
    <property type="entry name" value="ADENOSINE 5'-MONOPHOSPHORAMIDASE HNT1"/>
    <property type="match status" value="1"/>
</dbReference>
<dbReference type="InterPro" id="IPR036265">
    <property type="entry name" value="HIT-like_sf"/>
</dbReference>
<dbReference type="SUPFAM" id="SSF54197">
    <property type="entry name" value="HIT-like"/>
    <property type="match status" value="1"/>
</dbReference>